<accession>A0A8T3BUD0</accession>
<comment type="caution">
    <text evidence="2">The sequence shown here is derived from an EMBL/GenBank/DDBJ whole genome shotgun (WGS) entry which is preliminary data.</text>
</comment>
<evidence type="ECO:0000313" key="3">
    <source>
        <dbReference type="Proteomes" id="UP000829196"/>
    </source>
</evidence>
<dbReference type="Proteomes" id="UP000829196">
    <property type="component" value="Unassembled WGS sequence"/>
</dbReference>
<evidence type="ECO:0000259" key="1">
    <source>
        <dbReference type="Pfam" id="PF14111"/>
    </source>
</evidence>
<reference evidence="2" key="1">
    <citation type="journal article" date="2022" name="Front. Genet.">
        <title>Chromosome-Scale Assembly of the Dendrobium nobile Genome Provides Insights Into the Molecular Mechanism of the Biosynthesis of the Medicinal Active Ingredient of Dendrobium.</title>
        <authorList>
            <person name="Xu Q."/>
            <person name="Niu S.-C."/>
            <person name="Li K.-L."/>
            <person name="Zheng P.-J."/>
            <person name="Zhang X.-J."/>
            <person name="Jia Y."/>
            <person name="Liu Y."/>
            <person name="Niu Y.-X."/>
            <person name="Yu L.-H."/>
            <person name="Chen D.-F."/>
            <person name="Zhang G.-Q."/>
        </authorList>
    </citation>
    <scope>NUCLEOTIDE SEQUENCE</scope>
    <source>
        <tissue evidence="2">Leaf</tissue>
    </source>
</reference>
<feature type="domain" description="DUF4283" evidence="1">
    <location>
        <begin position="111"/>
        <end position="179"/>
    </location>
</feature>
<protein>
    <recommendedName>
        <fullName evidence="1">DUF4283 domain-containing protein</fullName>
    </recommendedName>
</protein>
<dbReference type="InterPro" id="IPR025558">
    <property type="entry name" value="DUF4283"/>
</dbReference>
<organism evidence="2 3">
    <name type="scientific">Dendrobium nobile</name>
    <name type="common">Orchid</name>
    <dbReference type="NCBI Taxonomy" id="94219"/>
    <lineage>
        <taxon>Eukaryota</taxon>
        <taxon>Viridiplantae</taxon>
        <taxon>Streptophyta</taxon>
        <taxon>Embryophyta</taxon>
        <taxon>Tracheophyta</taxon>
        <taxon>Spermatophyta</taxon>
        <taxon>Magnoliopsida</taxon>
        <taxon>Liliopsida</taxon>
        <taxon>Asparagales</taxon>
        <taxon>Orchidaceae</taxon>
        <taxon>Epidendroideae</taxon>
        <taxon>Malaxideae</taxon>
        <taxon>Dendrobiinae</taxon>
        <taxon>Dendrobium</taxon>
    </lineage>
</organism>
<keyword evidence="3" id="KW-1185">Reference proteome</keyword>
<dbReference type="AlphaFoldDB" id="A0A8T3BUD0"/>
<proteinExistence type="predicted"/>
<evidence type="ECO:0000313" key="2">
    <source>
        <dbReference type="EMBL" id="KAI0522527.1"/>
    </source>
</evidence>
<sequence length="179" mass="20442">MSSARVFSLRHETHFAALLVPSDDASSFKEVICLFHFVHSLSFCAFSCLLFSMAGKRLVDAGFLEGKTTSKSFHDVLSSNVSSFPDLKITTHRGLLSSWISEDKILSLATSFDFALVEKFPTHWPSLEAIQFFFFNFQLIGDFSVTVLNPKHVLIKLLNDLDYCRIFSHRSYFINNFYM</sequence>
<dbReference type="EMBL" id="JAGYWB010000005">
    <property type="protein sequence ID" value="KAI0522527.1"/>
    <property type="molecule type" value="Genomic_DNA"/>
</dbReference>
<gene>
    <name evidence="2" type="ORF">KFK09_004906</name>
</gene>
<name>A0A8T3BUD0_DENNO</name>
<dbReference type="Pfam" id="PF14111">
    <property type="entry name" value="DUF4283"/>
    <property type="match status" value="1"/>
</dbReference>